<proteinExistence type="predicted"/>
<evidence type="ECO:0000313" key="1">
    <source>
        <dbReference type="EMBL" id="JAH31707.1"/>
    </source>
</evidence>
<reference evidence="1" key="2">
    <citation type="journal article" date="2015" name="Fish Shellfish Immunol.">
        <title>Early steps in the European eel (Anguilla anguilla)-Vibrio vulnificus interaction in the gills: Role of the RtxA13 toxin.</title>
        <authorList>
            <person name="Callol A."/>
            <person name="Pajuelo D."/>
            <person name="Ebbesson L."/>
            <person name="Teles M."/>
            <person name="MacKenzie S."/>
            <person name="Amaro C."/>
        </authorList>
    </citation>
    <scope>NUCLEOTIDE SEQUENCE</scope>
</reference>
<dbReference type="EMBL" id="GBXM01076870">
    <property type="protein sequence ID" value="JAH31707.1"/>
    <property type="molecule type" value="Transcribed_RNA"/>
</dbReference>
<protein>
    <submittedName>
        <fullName evidence="1">Uncharacterized protein</fullName>
    </submittedName>
</protein>
<name>A0A0E9RS97_ANGAN</name>
<organism evidence="1">
    <name type="scientific">Anguilla anguilla</name>
    <name type="common">European freshwater eel</name>
    <name type="synonym">Muraena anguilla</name>
    <dbReference type="NCBI Taxonomy" id="7936"/>
    <lineage>
        <taxon>Eukaryota</taxon>
        <taxon>Metazoa</taxon>
        <taxon>Chordata</taxon>
        <taxon>Craniata</taxon>
        <taxon>Vertebrata</taxon>
        <taxon>Euteleostomi</taxon>
        <taxon>Actinopterygii</taxon>
        <taxon>Neopterygii</taxon>
        <taxon>Teleostei</taxon>
        <taxon>Anguilliformes</taxon>
        <taxon>Anguillidae</taxon>
        <taxon>Anguilla</taxon>
    </lineage>
</organism>
<sequence>MLRDHTVYFRYETFLDTVAWASKAHTNCRNLKISSVMDLKKDVKRLLTDESDQYRLKKKQEHASAK</sequence>
<reference evidence="1" key="1">
    <citation type="submission" date="2014-11" db="EMBL/GenBank/DDBJ databases">
        <authorList>
            <person name="Amaro Gonzalez C."/>
        </authorList>
    </citation>
    <scope>NUCLEOTIDE SEQUENCE</scope>
</reference>
<accession>A0A0E9RS97</accession>
<dbReference type="AlphaFoldDB" id="A0A0E9RS97"/>